<dbReference type="Proteomes" id="UP001190700">
    <property type="component" value="Unassembled WGS sequence"/>
</dbReference>
<feature type="non-terminal residue" evidence="2">
    <location>
        <position position="758"/>
    </location>
</feature>
<comment type="caution">
    <text evidence="2">The sequence shown here is derived from an EMBL/GenBank/DDBJ whole genome shotgun (WGS) entry which is preliminary data.</text>
</comment>
<proteinExistence type="predicted"/>
<evidence type="ECO:0000313" key="3">
    <source>
        <dbReference type="Proteomes" id="UP001190700"/>
    </source>
</evidence>
<evidence type="ECO:0000313" key="2">
    <source>
        <dbReference type="EMBL" id="KAK3265489.1"/>
    </source>
</evidence>
<dbReference type="EMBL" id="LGRX02013884">
    <property type="protein sequence ID" value="KAK3265489.1"/>
    <property type="molecule type" value="Genomic_DNA"/>
</dbReference>
<protein>
    <submittedName>
        <fullName evidence="2">Uncharacterized protein</fullName>
    </submittedName>
</protein>
<organism evidence="2 3">
    <name type="scientific">Cymbomonas tetramitiformis</name>
    <dbReference type="NCBI Taxonomy" id="36881"/>
    <lineage>
        <taxon>Eukaryota</taxon>
        <taxon>Viridiplantae</taxon>
        <taxon>Chlorophyta</taxon>
        <taxon>Pyramimonadophyceae</taxon>
        <taxon>Pyramimonadales</taxon>
        <taxon>Pyramimonadaceae</taxon>
        <taxon>Cymbomonas</taxon>
    </lineage>
</organism>
<feature type="compositionally biased region" description="Low complexity" evidence="1">
    <location>
        <begin position="614"/>
        <end position="623"/>
    </location>
</feature>
<feature type="compositionally biased region" description="Low complexity" evidence="1">
    <location>
        <begin position="593"/>
        <end position="604"/>
    </location>
</feature>
<dbReference type="AlphaFoldDB" id="A0AAE0KYS5"/>
<feature type="region of interest" description="Disordered" evidence="1">
    <location>
        <begin position="569"/>
        <end position="639"/>
    </location>
</feature>
<evidence type="ECO:0000256" key="1">
    <source>
        <dbReference type="SAM" id="MobiDB-lite"/>
    </source>
</evidence>
<keyword evidence="3" id="KW-1185">Reference proteome</keyword>
<sequence length="758" mass="79662">MSSPPPSLLTPLLPSSGHPLSRTPAHLCPARLGPYLPSLVKVYIAGAEAGEGNAGGPGGEEDEKEEDQNLTDFGQVLSVMVEPTRPTVMQVRMTERVVHMQAGRFRVEYLDPRGLAKEPHWAALRAKCVALTARRRARHVTPRDGDAAVAPRDVDAAVAPRDVDAAVAHRDGDAAVAPRDVDAAVAPRDGDAAVAHRDGDAAVARRDGDAAVAPRDGDAAVAHRDVDAAVAHRDVDAAVARRDGDTAVAPRDVDAAVAPRDGDGMGCFGRWHTRGGQDCAFASPEFPREVVVAINRTIAVDRELASGTMDLRAWRGMGGHDPHVRDLEAYMERFMEAYLHAKLAQGDLRAKLARGAAAEGDPYATLVQGATTGGGGGDAGDGLVHLLVNMDAGTADVGAGGPGVEKEALDAVQHGKAAEGAVRAAAAGDPVAGTTMVNVDMKGRDYLWLRLSSAGDLAPGHLVVEDSTPPELQQHLIEHAAKYGMRHFQMPQAVKLLPEVAKARVWKLWKEGFRRAQEVVRPVIDKRREKEMEATVAETVAALEGTSARSAAAALQMLAGRFRTAVLRVRLPPQTPAPRNPRPRLRGDFHPKPTSTPNPATAQPAAPPPRRLPAPHLRARGPASVRAGGGSLGRRRFPVTPCKARPASVGGALGKVLEPLPHRGALDVLDAVPSAQAAAALAHTPGNVAAALMVDMETGEACRLLEWLLYHGMVAELGALLAALQPPGALALLLGHMALDLAVSLLAAALMDPLVIAR</sequence>
<reference evidence="2 3" key="1">
    <citation type="journal article" date="2015" name="Genome Biol. Evol.">
        <title>Comparative Genomics of a Bacterivorous Green Alga Reveals Evolutionary Causalities and Consequences of Phago-Mixotrophic Mode of Nutrition.</title>
        <authorList>
            <person name="Burns J.A."/>
            <person name="Paasch A."/>
            <person name="Narechania A."/>
            <person name="Kim E."/>
        </authorList>
    </citation>
    <scope>NUCLEOTIDE SEQUENCE [LARGE SCALE GENOMIC DNA]</scope>
    <source>
        <strain evidence="2 3">PLY_AMNH</strain>
    </source>
</reference>
<accession>A0AAE0KYS5</accession>
<name>A0AAE0KYS5_9CHLO</name>
<gene>
    <name evidence="2" type="ORF">CYMTET_25829</name>
</gene>